<name>A0A3M6QM99_9BURK</name>
<comment type="function">
    <text evidence="1">Could be involved in insertion of integral membrane proteins into the membrane.</text>
</comment>
<reference evidence="2 3" key="1">
    <citation type="submission" date="2018-10" db="EMBL/GenBank/DDBJ databases">
        <title>Draft genome of Cortibacter populi DSM10536.</title>
        <authorList>
            <person name="Bernier A.-M."/>
            <person name="Bernard K."/>
        </authorList>
    </citation>
    <scope>NUCLEOTIDE SEQUENCE [LARGE SCALE GENOMIC DNA]</scope>
    <source>
        <strain evidence="2 3">DSM 105136</strain>
    </source>
</reference>
<dbReference type="InterPro" id="IPR002696">
    <property type="entry name" value="Membr_insert_effic_factor_YidD"/>
</dbReference>
<evidence type="ECO:0000313" key="3">
    <source>
        <dbReference type="Proteomes" id="UP000278006"/>
    </source>
</evidence>
<organism evidence="2 3">
    <name type="scientific">Corticibacter populi</name>
    <dbReference type="NCBI Taxonomy" id="1550736"/>
    <lineage>
        <taxon>Bacteria</taxon>
        <taxon>Pseudomonadati</taxon>
        <taxon>Pseudomonadota</taxon>
        <taxon>Betaproteobacteria</taxon>
        <taxon>Burkholderiales</taxon>
        <taxon>Comamonadaceae</taxon>
        <taxon>Corticibacter</taxon>
    </lineage>
</organism>
<comment type="subcellular location">
    <subcellularLocation>
        <location evidence="1">Cell membrane</location>
        <topology evidence="1">Peripheral membrane protein</topology>
        <orientation evidence="1">Cytoplasmic side</orientation>
    </subcellularLocation>
</comment>
<dbReference type="EMBL" id="RDQO01000005">
    <property type="protein sequence ID" value="RMX04210.1"/>
    <property type="molecule type" value="Genomic_DNA"/>
</dbReference>
<dbReference type="AlphaFoldDB" id="A0A3M6QM99"/>
<accession>A0A3M6QM99</accession>
<sequence length="96" mass="10302">MMRRALVGLVKLYRLTLSPWLGSACRFEPTCSQYAIQALQAHGAARGSWLTVCRLARCHPWCAGGHDPVPGVQAHAAAGPFSRLLSPSNPSSEKSS</sequence>
<evidence type="ECO:0000256" key="1">
    <source>
        <dbReference type="HAMAP-Rule" id="MF_00386"/>
    </source>
</evidence>
<protein>
    <recommendedName>
        <fullName evidence="1">Putative membrane protein insertion efficiency factor</fullName>
    </recommendedName>
</protein>
<dbReference type="PANTHER" id="PTHR33383">
    <property type="entry name" value="MEMBRANE PROTEIN INSERTION EFFICIENCY FACTOR-RELATED"/>
    <property type="match status" value="1"/>
</dbReference>
<dbReference type="Pfam" id="PF01809">
    <property type="entry name" value="YidD"/>
    <property type="match status" value="1"/>
</dbReference>
<keyword evidence="1" id="KW-1003">Cell membrane</keyword>
<dbReference type="OrthoDB" id="9801753at2"/>
<comment type="similarity">
    <text evidence="1">Belongs to the UPF0161 family.</text>
</comment>
<proteinExistence type="inferred from homology"/>
<dbReference type="NCBIfam" id="TIGR00278">
    <property type="entry name" value="membrane protein insertion efficiency factor YidD"/>
    <property type="match status" value="1"/>
</dbReference>
<evidence type="ECO:0000313" key="2">
    <source>
        <dbReference type="EMBL" id="RMX04210.1"/>
    </source>
</evidence>
<dbReference type="RefSeq" id="WP_122230970.1">
    <property type="nucleotide sequence ID" value="NZ_RDQO01000005.1"/>
</dbReference>
<keyword evidence="1" id="KW-0472">Membrane</keyword>
<dbReference type="Proteomes" id="UP000278006">
    <property type="component" value="Unassembled WGS sequence"/>
</dbReference>
<dbReference type="PANTHER" id="PTHR33383:SF1">
    <property type="entry name" value="MEMBRANE PROTEIN INSERTION EFFICIENCY FACTOR-RELATED"/>
    <property type="match status" value="1"/>
</dbReference>
<dbReference type="SMART" id="SM01234">
    <property type="entry name" value="Haemolytic"/>
    <property type="match status" value="1"/>
</dbReference>
<gene>
    <name evidence="2" type="primary">yidD</name>
    <name evidence="2" type="ORF">D8I35_15535</name>
</gene>
<dbReference type="HAMAP" id="MF_00386">
    <property type="entry name" value="UPF0161_YidD"/>
    <property type="match status" value="1"/>
</dbReference>
<dbReference type="PROSITE" id="PS51257">
    <property type="entry name" value="PROKAR_LIPOPROTEIN"/>
    <property type="match status" value="1"/>
</dbReference>
<dbReference type="GO" id="GO:0005886">
    <property type="term" value="C:plasma membrane"/>
    <property type="evidence" value="ECO:0007669"/>
    <property type="project" value="UniProtKB-SubCell"/>
</dbReference>
<comment type="caution">
    <text evidence="2">The sequence shown here is derived from an EMBL/GenBank/DDBJ whole genome shotgun (WGS) entry which is preliminary data.</text>
</comment>
<keyword evidence="3" id="KW-1185">Reference proteome</keyword>